<feature type="transmembrane region" description="Helical" evidence="1">
    <location>
        <begin position="71"/>
        <end position="90"/>
    </location>
</feature>
<feature type="transmembrane region" description="Helical" evidence="1">
    <location>
        <begin position="21"/>
        <end position="41"/>
    </location>
</feature>
<dbReference type="AlphaFoldDB" id="A0A1I2M7T1"/>
<protein>
    <submittedName>
        <fullName evidence="2">Uncharacterized protein</fullName>
    </submittedName>
</protein>
<feature type="transmembrane region" description="Helical" evidence="1">
    <location>
        <begin position="47"/>
        <end position="64"/>
    </location>
</feature>
<gene>
    <name evidence="2" type="ORF">SAMN04488063_0534</name>
</gene>
<evidence type="ECO:0000313" key="3">
    <source>
        <dbReference type="Proteomes" id="UP000198876"/>
    </source>
</evidence>
<feature type="transmembrane region" description="Helical" evidence="1">
    <location>
        <begin position="96"/>
        <end position="118"/>
    </location>
</feature>
<reference evidence="3" key="1">
    <citation type="submission" date="2016-10" db="EMBL/GenBank/DDBJ databases">
        <authorList>
            <person name="Varghese N."/>
            <person name="Submissions S."/>
        </authorList>
    </citation>
    <scope>NUCLEOTIDE SEQUENCE [LARGE SCALE GENOMIC DNA]</scope>
    <source>
        <strain evidence="3">CGMCC 1.7739</strain>
    </source>
</reference>
<keyword evidence="3" id="KW-1185">Reference proteome</keyword>
<name>A0A1I2M7T1_9EURY</name>
<dbReference type="InterPro" id="IPR055898">
    <property type="entry name" value="DUF7475"/>
</dbReference>
<keyword evidence="1" id="KW-1133">Transmembrane helix</keyword>
<evidence type="ECO:0000256" key="1">
    <source>
        <dbReference type="SAM" id="Phobius"/>
    </source>
</evidence>
<dbReference type="RefSeq" id="WP_092888007.1">
    <property type="nucleotide sequence ID" value="NZ_FOOQ01000001.1"/>
</dbReference>
<dbReference type="STRING" id="553467.SAMN04488063_0534"/>
<sequence>MSAETTGRATGVGGLTRLESVGVALAAVTALVHLVLGVGALPTPFGVSFLLAAAGFVAGIVAVVRDYRRRLVYLLGIPFTLGQILLYAAFNWPDLVSPVGVLDKVVQAALVVVLVVLYRRET</sequence>
<accession>A0A1I2M7T1</accession>
<dbReference type="Pfam" id="PF24287">
    <property type="entry name" value="DUF7475"/>
    <property type="match status" value="1"/>
</dbReference>
<dbReference type="Proteomes" id="UP000198876">
    <property type="component" value="Unassembled WGS sequence"/>
</dbReference>
<proteinExistence type="predicted"/>
<evidence type="ECO:0000313" key="2">
    <source>
        <dbReference type="EMBL" id="SFF85486.1"/>
    </source>
</evidence>
<organism evidence="2 3">
    <name type="scientific">Halopelagius inordinatus</name>
    <dbReference type="NCBI Taxonomy" id="553467"/>
    <lineage>
        <taxon>Archaea</taxon>
        <taxon>Methanobacteriati</taxon>
        <taxon>Methanobacteriota</taxon>
        <taxon>Stenosarchaea group</taxon>
        <taxon>Halobacteria</taxon>
        <taxon>Halobacteriales</taxon>
        <taxon>Haloferacaceae</taxon>
    </lineage>
</organism>
<dbReference type="EMBL" id="FOOQ01000001">
    <property type="protein sequence ID" value="SFF85486.1"/>
    <property type="molecule type" value="Genomic_DNA"/>
</dbReference>
<keyword evidence="1" id="KW-0472">Membrane</keyword>
<keyword evidence="1" id="KW-0812">Transmembrane</keyword>